<protein>
    <submittedName>
        <fullName evidence="2">Uncharacterized protein</fullName>
    </submittedName>
</protein>
<organism evidence="2 3">
    <name type="scientific">Fusobacterium animalis</name>
    <dbReference type="NCBI Taxonomy" id="76859"/>
    <lineage>
        <taxon>Bacteria</taxon>
        <taxon>Fusobacteriati</taxon>
        <taxon>Fusobacteriota</taxon>
        <taxon>Fusobacteriia</taxon>
        <taxon>Fusobacteriales</taxon>
        <taxon>Fusobacteriaceae</taxon>
        <taxon>Fusobacterium</taxon>
    </lineage>
</organism>
<dbReference type="Gene3D" id="2.160.20.10">
    <property type="entry name" value="Single-stranded right-handed beta-helix, Pectin lyase-like"/>
    <property type="match status" value="1"/>
</dbReference>
<accession>A0A2G9F073</accession>
<feature type="non-terminal residue" evidence="2">
    <location>
        <position position="72"/>
    </location>
</feature>
<dbReference type="AlphaFoldDB" id="A0A2G9F073"/>
<feature type="chain" id="PRO_5013943464" evidence="1">
    <location>
        <begin position="23"/>
        <end position="72"/>
    </location>
</feature>
<gene>
    <name evidence="2" type="ORF">CI114_11660</name>
</gene>
<evidence type="ECO:0000256" key="1">
    <source>
        <dbReference type="SAM" id="SignalP"/>
    </source>
</evidence>
<sequence length="72" mass="7733">MKRSLKRLVAIFMLVLQVISLADGIVPDGAASRNLQVDKAANGVPLVNIEAPDKNGTSHNVYKDFNVDKKGA</sequence>
<dbReference type="Proteomes" id="UP000230719">
    <property type="component" value="Unassembled WGS sequence"/>
</dbReference>
<reference evidence="2 3" key="1">
    <citation type="submission" date="2017-08" db="EMBL/GenBank/DDBJ databases">
        <title>Analysis of Fusobacterium persistence and antibiotic response in human colorectal.</title>
        <authorList>
            <person name="Bullman S."/>
        </authorList>
    </citation>
    <scope>NUCLEOTIDE SEQUENCE [LARGE SCALE GENOMIC DNA]</scope>
    <source>
        <strain evidence="2 3">P2_CP</strain>
    </source>
</reference>
<dbReference type="InterPro" id="IPR011050">
    <property type="entry name" value="Pectin_lyase_fold/virulence"/>
</dbReference>
<dbReference type="SUPFAM" id="SSF51126">
    <property type="entry name" value="Pectin lyase-like"/>
    <property type="match status" value="1"/>
</dbReference>
<keyword evidence="1" id="KW-0732">Signal</keyword>
<dbReference type="RefSeq" id="WP_158410957.1">
    <property type="nucleotide sequence ID" value="NZ_NPNC01000146.1"/>
</dbReference>
<feature type="signal peptide" evidence="1">
    <location>
        <begin position="1"/>
        <end position="22"/>
    </location>
</feature>
<dbReference type="InterPro" id="IPR012334">
    <property type="entry name" value="Pectin_lyas_fold"/>
</dbReference>
<dbReference type="EMBL" id="NPND01000108">
    <property type="protein sequence ID" value="PIM86570.1"/>
    <property type="molecule type" value="Genomic_DNA"/>
</dbReference>
<proteinExistence type="predicted"/>
<evidence type="ECO:0000313" key="2">
    <source>
        <dbReference type="EMBL" id="PIM86570.1"/>
    </source>
</evidence>
<evidence type="ECO:0000313" key="3">
    <source>
        <dbReference type="Proteomes" id="UP000230719"/>
    </source>
</evidence>
<name>A0A2G9F073_9FUSO</name>
<comment type="caution">
    <text evidence="2">The sequence shown here is derived from an EMBL/GenBank/DDBJ whole genome shotgun (WGS) entry which is preliminary data.</text>
</comment>